<dbReference type="PANTHER" id="PTHR43798:SF31">
    <property type="entry name" value="AB HYDROLASE SUPERFAMILY PROTEIN YCLE"/>
    <property type="match status" value="1"/>
</dbReference>
<dbReference type="RefSeq" id="WP_028963963.1">
    <property type="nucleotide sequence ID" value="NZ_ASHX02000001.1"/>
</dbReference>
<dbReference type="InterPro" id="IPR000073">
    <property type="entry name" value="AB_hydrolase_1"/>
</dbReference>
<evidence type="ECO:0000313" key="4">
    <source>
        <dbReference type="Proteomes" id="UP000095329"/>
    </source>
</evidence>
<dbReference type="GO" id="GO:0016020">
    <property type="term" value="C:membrane"/>
    <property type="evidence" value="ECO:0007669"/>
    <property type="project" value="TreeGrafter"/>
</dbReference>
<dbReference type="Gene3D" id="3.40.50.1820">
    <property type="entry name" value="alpha/beta hydrolase"/>
    <property type="match status" value="1"/>
</dbReference>
<dbReference type="EMBL" id="ASHX02000001">
    <property type="protein sequence ID" value="OEJ95108.1"/>
    <property type="molecule type" value="Genomic_DNA"/>
</dbReference>
<sequence length="253" mass="27144">MTLAYDATGTGPTVVLLHSGVCDRRMWDPQVPALADAGYRVVRGDFRGYGGTPVADRPYSDAADVAELLEYLGVERAAVVASSYGGEVALELAATRPDSVTALALLCSAMPGHTPSAELRAFAEREGALFKADDLEGAVELNVRTWVGPEAADQARSQVRRMQRQAFELQWTAEHSSTPCAELDLGRITAPTLTVSGAHDLPDFHQIAATLATRLPAAHHMELPWAGHLPSLERPTETTALLIRFLQQTSTGT</sequence>
<dbReference type="PRINTS" id="PR00111">
    <property type="entry name" value="ABHYDROLASE"/>
</dbReference>
<protein>
    <submittedName>
        <fullName evidence="3">Alpha/beta hydrolase</fullName>
    </submittedName>
</protein>
<keyword evidence="1 3" id="KW-0378">Hydrolase</keyword>
<evidence type="ECO:0000259" key="2">
    <source>
        <dbReference type="Pfam" id="PF00561"/>
    </source>
</evidence>
<organism evidence="3 4">
    <name type="scientific">Streptomyces thermolilacinus SPC6</name>
    <dbReference type="NCBI Taxonomy" id="1306406"/>
    <lineage>
        <taxon>Bacteria</taxon>
        <taxon>Bacillati</taxon>
        <taxon>Actinomycetota</taxon>
        <taxon>Actinomycetes</taxon>
        <taxon>Kitasatosporales</taxon>
        <taxon>Streptomycetaceae</taxon>
        <taxon>Streptomyces</taxon>
    </lineage>
</organism>
<keyword evidence="4" id="KW-1185">Reference proteome</keyword>
<name>A0A1D3DS09_9ACTN</name>
<accession>A0A1D3DS09</accession>
<dbReference type="GO" id="GO:0016787">
    <property type="term" value="F:hydrolase activity"/>
    <property type="evidence" value="ECO:0007669"/>
    <property type="project" value="UniProtKB-KW"/>
</dbReference>
<evidence type="ECO:0000256" key="1">
    <source>
        <dbReference type="ARBA" id="ARBA00022801"/>
    </source>
</evidence>
<comment type="caution">
    <text evidence="3">The sequence shown here is derived from an EMBL/GenBank/DDBJ whole genome shotgun (WGS) entry which is preliminary data.</text>
</comment>
<gene>
    <name evidence="3" type="ORF">J116_012040</name>
</gene>
<dbReference type="InterPro" id="IPR029058">
    <property type="entry name" value="AB_hydrolase_fold"/>
</dbReference>
<proteinExistence type="predicted"/>
<dbReference type="PANTHER" id="PTHR43798">
    <property type="entry name" value="MONOACYLGLYCEROL LIPASE"/>
    <property type="match status" value="1"/>
</dbReference>
<reference evidence="3 4" key="1">
    <citation type="journal article" date="2013" name="Genome Announc.">
        <title>Genome Sequence of Streptomyces violaceusniger Strain SPC6, a Halotolerant Streptomycete That Exhibits Rapid Growth and Development.</title>
        <authorList>
            <person name="Chen X."/>
            <person name="Zhang B."/>
            <person name="Zhang W."/>
            <person name="Wu X."/>
            <person name="Zhang M."/>
            <person name="Chen T."/>
            <person name="Liu G."/>
            <person name="Dyson P."/>
        </authorList>
    </citation>
    <scope>NUCLEOTIDE SEQUENCE [LARGE SCALE GENOMIC DNA]</scope>
    <source>
        <strain evidence="3 4">SPC6</strain>
    </source>
</reference>
<feature type="domain" description="AB hydrolase-1" evidence="2">
    <location>
        <begin position="12"/>
        <end position="235"/>
    </location>
</feature>
<dbReference type="AlphaFoldDB" id="A0A1D3DS09"/>
<dbReference type="SUPFAM" id="SSF53474">
    <property type="entry name" value="alpha/beta-Hydrolases"/>
    <property type="match status" value="1"/>
</dbReference>
<evidence type="ECO:0000313" key="3">
    <source>
        <dbReference type="EMBL" id="OEJ95108.1"/>
    </source>
</evidence>
<dbReference type="Pfam" id="PF00561">
    <property type="entry name" value="Abhydrolase_1"/>
    <property type="match status" value="1"/>
</dbReference>
<dbReference type="InterPro" id="IPR050266">
    <property type="entry name" value="AB_hydrolase_sf"/>
</dbReference>
<dbReference type="eggNOG" id="COG0596">
    <property type="taxonomic scope" value="Bacteria"/>
</dbReference>
<dbReference type="Proteomes" id="UP000095329">
    <property type="component" value="Unassembled WGS sequence"/>
</dbReference>
<dbReference type="OrthoDB" id="495620at2"/>
<dbReference type="STRING" id="1306406.J116_012040"/>